<gene>
    <name evidence="2" type="ORF">NBRC3188_3172</name>
</gene>
<accession>A0A401WYY2</accession>
<dbReference type="EMBL" id="BDES01000097">
    <property type="protein sequence ID" value="GCD54475.1"/>
    <property type="molecule type" value="Genomic_DNA"/>
</dbReference>
<feature type="compositionally biased region" description="Basic and acidic residues" evidence="1">
    <location>
        <begin position="116"/>
        <end position="130"/>
    </location>
</feature>
<dbReference type="Proteomes" id="UP000287300">
    <property type="component" value="Unassembled WGS sequence"/>
</dbReference>
<protein>
    <submittedName>
        <fullName evidence="2">Uncharacterized protein</fullName>
    </submittedName>
</protein>
<organism evidence="2 3">
    <name type="scientific">Acetobacter pasteurianus NBRC 3188</name>
    <dbReference type="NCBI Taxonomy" id="1226663"/>
    <lineage>
        <taxon>Bacteria</taxon>
        <taxon>Pseudomonadati</taxon>
        <taxon>Pseudomonadota</taxon>
        <taxon>Alphaproteobacteria</taxon>
        <taxon>Acetobacterales</taxon>
        <taxon>Acetobacteraceae</taxon>
        <taxon>Acetobacter</taxon>
    </lineage>
</organism>
<feature type="compositionally biased region" description="Basic and acidic residues" evidence="1">
    <location>
        <begin position="80"/>
        <end position="104"/>
    </location>
</feature>
<name>A0A401WYY2_ACEPA</name>
<dbReference type="AlphaFoldDB" id="A0A401WYY2"/>
<feature type="region of interest" description="Disordered" evidence="1">
    <location>
        <begin position="18"/>
        <end position="134"/>
    </location>
</feature>
<feature type="compositionally biased region" description="Basic and acidic residues" evidence="1">
    <location>
        <begin position="22"/>
        <end position="36"/>
    </location>
</feature>
<evidence type="ECO:0000256" key="1">
    <source>
        <dbReference type="SAM" id="MobiDB-lite"/>
    </source>
</evidence>
<evidence type="ECO:0000313" key="2">
    <source>
        <dbReference type="EMBL" id="GCD54475.1"/>
    </source>
</evidence>
<evidence type="ECO:0000313" key="3">
    <source>
        <dbReference type="Proteomes" id="UP000287300"/>
    </source>
</evidence>
<proteinExistence type="predicted"/>
<sequence length="176" mass="20390">MRLFPGIARDTRILLADQPVDDAQRQNSRRESEQFHGSHIMQIQQDEFAGNRQEGDQDDGPHPDDVLMLGKNDQQGVFELKSDDNSKDRAKNRLEDRLVDRIDSDIDDQMPYRADQMNRRDGGDQHDERNQGQNDRLFKTLVECQAPEQLDETRPVPALQERFMERSSIAVFPSIN</sequence>
<comment type="caution">
    <text evidence="2">The sequence shown here is derived from an EMBL/GenBank/DDBJ whole genome shotgun (WGS) entry which is preliminary data.</text>
</comment>
<feature type="compositionally biased region" description="Basic and acidic residues" evidence="1">
    <location>
        <begin position="53"/>
        <end position="65"/>
    </location>
</feature>
<reference evidence="2 3" key="1">
    <citation type="submission" date="2016-06" db="EMBL/GenBank/DDBJ databases">
        <title>Acetobacter pasteurianus NBRC 3188 whole genome sequencing project.</title>
        <authorList>
            <person name="Matsutani M."/>
            <person name="Shiwa Y."/>
            <person name="Okamoto-Kainuma A."/>
            <person name="Ishikawa M."/>
            <person name="Koizumi Y."/>
            <person name="Yoshikawa H."/>
            <person name="Yakushi T."/>
            <person name="Matsushita K."/>
        </authorList>
    </citation>
    <scope>NUCLEOTIDE SEQUENCE [LARGE SCALE GENOMIC DNA]</scope>
    <source>
        <strain evidence="2 3">NBRC 3188</strain>
    </source>
</reference>